<gene>
    <name evidence="3" type="ORF">G9H71_19530</name>
</gene>
<accession>A0ABX0GYG9</accession>
<dbReference type="Pfam" id="PF20059">
    <property type="entry name" value="DUF6458"/>
    <property type="match status" value="1"/>
</dbReference>
<evidence type="ECO:0000256" key="1">
    <source>
        <dbReference type="SAM" id="Phobius"/>
    </source>
</evidence>
<evidence type="ECO:0000313" key="3">
    <source>
        <dbReference type="EMBL" id="NHC15979.1"/>
    </source>
</evidence>
<feature type="transmembrane region" description="Helical" evidence="1">
    <location>
        <begin position="29"/>
        <end position="51"/>
    </location>
</feature>
<comment type="caution">
    <text evidence="3">The sequence shown here is derived from an EMBL/GenBank/DDBJ whole genome shotgun (WGS) entry which is preliminary data.</text>
</comment>
<feature type="domain" description="DUF6458" evidence="2">
    <location>
        <begin position="1"/>
        <end position="81"/>
    </location>
</feature>
<name>A0ABX0GYG9_9ACTN</name>
<reference evidence="3 4" key="1">
    <citation type="submission" date="2020-03" db="EMBL/GenBank/DDBJ databases">
        <title>Two novel Motilibacter sp.</title>
        <authorList>
            <person name="Liu S."/>
        </authorList>
    </citation>
    <scope>NUCLEOTIDE SEQUENCE [LARGE SCALE GENOMIC DNA]</scope>
    <source>
        <strain evidence="3 4">E257</strain>
    </source>
</reference>
<dbReference type="EMBL" id="JAANNP010000076">
    <property type="protein sequence ID" value="NHC15979.1"/>
    <property type="molecule type" value="Genomic_DNA"/>
</dbReference>
<evidence type="ECO:0000259" key="2">
    <source>
        <dbReference type="Pfam" id="PF20059"/>
    </source>
</evidence>
<keyword evidence="4" id="KW-1185">Reference proteome</keyword>
<sequence length="90" mass="9893">MGIGVSIFLIALGLILALAVDYTVSGLDIMVVGWILVAAGVLGLVLTFTLFAPRRRLVARDDVAVDRTVYRDRAPVVEERRVYDDGTPRY</sequence>
<dbReference type="Proteomes" id="UP000800981">
    <property type="component" value="Unassembled WGS sequence"/>
</dbReference>
<keyword evidence="1" id="KW-0472">Membrane</keyword>
<organism evidence="3 4">
    <name type="scientific">Motilibacter deserti</name>
    <dbReference type="NCBI Taxonomy" id="2714956"/>
    <lineage>
        <taxon>Bacteria</taxon>
        <taxon>Bacillati</taxon>
        <taxon>Actinomycetota</taxon>
        <taxon>Actinomycetes</taxon>
        <taxon>Motilibacterales</taxon>
        <taxon>Motilibacteraceae</taxon>
        <taxon>Motilibacter</taxon>
    </lineage>
</organism>
<dbReference type="RefSeq" id="WP_166284458.1">
    <property type="nucleotide sequence ID" value="NZ_JAANNP010000076.1"/>
</dbReference>
<proteinExistence type="predicted"/>
<keyword evidence="1" id="KW-0812">Transmembrane</keyword>
<evidence type="ECO:0000313" key="4">
    <source>
        <dbReference type="Proteomes" id="UP000800981"/>
    </source>
</evidence>
<dbReference type="InterPro" id="IPR045597">
    <property type="entry name" value="DUF6458"/>
</dbReference>
<protein>
    <recommendedName>
        <fullName evidence="2">DUF6458 domain-containing protein</fullName>
    </recommendedName>
</protein>
<keyword evidence="1" id="KW-1133">Transmembrane helix</keyword>